<dbReference type="AlphaFoldDB" id="A0A317L2H6"/>
<keyword evidence="2" id="KW-1185">Reference proteome</keyword>
<comment type="caution">
    <text evidence="1">The sequence shown here is derived from an EMBL/GenBank/DDBJ whole genome shotgun (WGS) entry which is preliminary data.</text>
</comment>
<reference evidence="1 2" key="1">
    <citation type="submission" date="2018-05" db="EMBL/GenBank/DDBJ databases">
        <title>Genomic analysis of Gracilibacillus dipsosauri DD1 reveals novel features of a salt-tolerant amylase.</title>
        <authorList>
            <person name="Deutch C.E."/>
            <person name="Yang S."/>
        </authorList>
    </citation>
    <scope>NUCLEOTIDE SEQUENCE [LARGE SCALE GENOMIC DNA]</scope>
    <source>
        <strain evidence="1 2">DD1</strain>
    </source>
</reference>
<organism evidence="1 2">
    <name type="scientific">Gracilibacillus dipsosauri</name>
    <dbReference type="NCBI Taxonomy" id="178340"/>
    <lineage>
        <taxon>Bacteria</taxon>
        <taxon>Bacillati</taxon>
        <taxon>Bacillota</taxon>
        <taxon>Bacilli</taxon>
        <taxon>Bacillales</taxon>
        <taxon>Bacillaceae</taxon>
        <taxon>Gracilibacillus</taxon>
    </lineage>
</organism>
<protein>
    <submittedName>
        <fullName evidence="1">Uncharacterized protein</fullName>
    </submittedName>
</protein>
<evidence type="ECO:0000313" key="2">
    <source>
        <dbReference type="Proteomes" id="UP000245624"/>
    </source>
</evidence>
<name>A0A317L2H6_9BACI</name>
<gene>
    <name evidence="1" type="ORF">DLJ74_03785</name>
</gene>
<accession>A0A317L2H6</accession>
<dbReference type="EMBL" id="QGTD01000004">
    <property type="protein sequence ID" value="PWU70052.1"/>
    <property type="molecule type" value="Genomic_DNA"/>
</dbReference>
<dbReference type="Proteomes" id="UP000245624">
    <property type="component" value="Unassembled WGS sequence"/>
</dbReference>
<evidence type="ECO:0000313" key="1">
    <source>
        <dbReference type="EMBL" id="PWU70052.1"/>
    </source>
</evidence>
<proteinExistence type="predicted"/>
<sequence length="62" mass="7236">MESIENAVMRSVAELRLLFPSEKITTKTIHEWCGMIPSKKRIQRLLAKHFIKEGNNKGAYYK</sequence>